<name>A0ABP0IA39_9DINO</name>
<keyword evidence="5" id="KW-1185">Reference proteome</keyword>
<feature type="domain" description="EF-hand" evidence="3">
    <location>
        <begin position="368"/>
        <end position="403"/>
    </location>
</feature>
<organism evidence="4 5">
    <name type="scientific">Durusdinium trenchii</name>
    <dbReference type="NCBI Taxonomy" id="1381693"/>
    <lineage>
        <taxon>Eukaryota</taxon>
        <taxon>Sar</taxon>
        <taxon>Alveolata</taxon>
        <taxon>Dinophyceae</taxon>
        <taxon>Suessiales</taxon>
        <taxon>Symbiodiniaceae</taxon>
        <taxon>Durusdinium</taxon>
    </lineage>
</organism>
<keyword evidence="1" id="KW-0106">Calcium</keyword>
<sequence>MVAASLNDAPERIKGWSLICGFKEQSFRDWSDFAKYVDDSAGSTVDHLRRTKKGNKLLALPGLKKKGLRRARPSPREGLMQMSGSEPLLHTVHWLRGGIPVSDFRRPMARPQSQPSQGTAISAIRSPTTLTFDEPERPRSSPSKSLLGGLPEKQRQGSHLQSPVPQQHSPRHRHTLAKTMLETLPPIEGLDLTYSESPTLASASSKGPQLFQLAHELRIPAELARQATELFGRYSDGEGPDLFQRRLRMINFPALLCEVTHVSSLSELSPHFVETATRSLNRLNADAIDVREFFIWYSAFSFSEEMTPNKDDHRTRRLAKKLGLEVVDVDDYRKAFDKFDTDGSGAIEIDEFQEILKHLLKLPPETELEPNRVANLFLIADKNHDDVVDFEEFCVFWSQSYGSGDNSQGLENLFASVYRSLRRAVCRPTDRGGGFRVTWHTHWASISSQLRCEEGEFKDLQATGLRALWDLSIQNEAPVTRMDDSDEEHSPYAEVDVGDDDVLKLTEREVPLANIHRLDLNDTAGSIRDLDELDRWWEDSSPAKGKALNSGTHSMEKKPTICRNLLPELDPSANVSDTDPSASCSSQEFSGENRSSTKGASPDFSPTSTSSPSSPRDLAQEALVETLMVEFTRSTSMGSGKGVAVPGSHSLALAAPKCSGAGKGPKGPAAKGAPGAPGKGVGRGAKGKTPVLPLANMPNTVPTAEGEQSPFPHKGECHRVESPTVPKKGKGKGKAKGPPTPAPTSSAASVVSDVGSPSDTAMSSSAVSSKAKGPGKGPLKGAPAAKGAKGTPKGATKGEGKAKAKATPRYQGHAPLGRKIHWGAHYEEPHADSVFSDLPQGTFDKELLKALLSNETDKPVMGRRKSVAKRPTGISILDGSRAQNLAIVMSKITQTETSTEEFCQNLKEMNFREEFMSPDDVELLIHVLPTPEENKKLLEYKDRVAELRDVHSPPPGGAPLASRRVACVLRASLPARSVMHSGASVEFVEPMGFAFLWPEIERAQDHWEGQSRCWEGGLSYDMCCKNLQADCWEGVASRIGYAQCCLPRRSTRWRLVCEKELGGWMIHELAFFEDVNCTRRVRNQLRLLESGHRGSFRPSHAFDLLADAADRFFWYSKQATEGHWAWLGLEVFRAVQVRCVELFHNNLPEVPVALQSWQDHDWSLVQRWPAAAGGQWTYLLVDEAQTRWGTARAAPASAAASAVEGSKSMVEQNVMPFCVLHKGVVRMKVAKFALSHQGTYSGIKVRCEVLKDAAKQVRKSEEFRQMLSVVLRVGNFINHGVDEEEVKTQEVDGATIRGISVDSLSSLASFKSGTVSTMHFLCLSLGSMNTDFFQGLKESLSSVQEASKEKSALLKGSIESFAKDVETAEKQLNLLLTVDEEAAEFAPSEEKEAELREEMEKWKEESDVLQKIGDEAFNECAVAQKFFSASERKQAELPPVESFFLHIAAWTCTVAPRTRSQRDGTAHAVGSSGADDTGGGY</sequence>
<feature type="compositionally biased region" description="Low complexity" evidence="2">
    <location>
        <begin position="601"/>
        <end position="615"/>
    </location>
</feature>
<dbReference type="PROSITE" id="PS50222">
    <property type="entry name" value="EF_HAND_2"/>
    <property type="match status" value="2"/>
</dbReference>
<dbReference type="Pfam" id="PF02181">
    <property type="entry name" value="FH2"/>
    <property type="match status" value="2"/>
</dbReference>
<dbReference type="InterPro" id="IPR015425">
    <property type="entry name" value="FH2_Formin"/>
</dbReference>
<feature type="compositionally biased region" description="Low complexity" evidence="2">
    <location>
        <begin position="659"/>
        <end position="674"/>
    </location>
</feature>
<dbReference type="Gene3D" id="1.10.238.10">
    <property type="entry name" value="EF-hand"/>
    <property type="match status" value="1"/>
</dbReference>
<evidence type="ECO:0000256" key="2">
    <source>
        <dbReference type="SAM" id="MobiDB-lite"/>
    </source>
</evidence>
<evidence type="ECO:0000313" key="5">
    <source>
        <dbReference type="Proteomes" id="UP001642484"/>
    </source>
</evidence>
<evidence type="ECO:0000313" key="4">
    <source>
        <dbReference type="EMBL" id="CAK8999435.1"/>
    </source>
</evidence>
<feature type="region of interest" description="Disordered" evidence="2">
    <location>
        <begin position="103"/>
        <end position="172"/>
    </location>
</feature>
<dbReference type="Gene3D" id="1.20.58.2220">
    <property type="entry name" value="Formin, FH2 domain"/>
    <property type="match status" value="2"/>
</dbReference>
<dbReference type="Pfam" id="PF13499">
    <property type="entry name" value="EF-hand_7"/>
    <property type="match status" value="1"/>
</dbReference>
<evidence type="ECO:0000259" key="3">
    <source>
        <dbReference type="PROSITE" id="PS50222"/>
    </source>
</evidence>
<protein>
    <recommendedName>
        <fullName evidence="3">EF-hand domain-containing protein</fullName>
    </recommendedName>
</protein>
<feature type="domain" description="EF-hand" evidence="3">
    <location>
        <begin position="327"/>
        <end position="362"/>
    </location>
</feature>
<dbReference type="SMART" id="SM00054">
    <property type="entry name" value="EFh"/>
    <property type="match status" value="2"/>
</dbReference>
<dbReference type="InterPro" id="IPR042201">
    <property type="entry name" value="FH2_Formin_sf"/>
</dbReference>
<dbReference type="CDD" id="cd00051">
    <property type="entry name" value="EFh"/>
    <property type="match status" value="1"/>
</dbReference>
<dbReference type="SUPFAM" id="SSF101447">
    <property type="entry name" value="Formin homology 2 domain (FH2 domain)"/>
    <property type="match status" value="2"/>
</dbReference>
<gene>
    <name evidence="4" type="ORF">CCMP2556_LOCUS5653</name>
</gene>
<feature type="region of interest" description="Disordered" evidence="2">
    <location>
        <begin position="659"/>
        <end position="810"/>
    </location>
</feature>
<feature type="region of interest" description="Disordered" evidence="2">
    <location>
        <begin position="1459"/>
        <end position="1481"/>
    </location>
</feature>
<feature type="compositionally biased region" description="Polar residues" evidence="2">
    <location>
        <begin position="157"/>
        <end position="168"/>
    </location>
</feature>
<evidence type="ECO:0000256" key="1">
    <source>
        <dbReference type="ARBA" id="ARBA00022837"/>
    </source>
</evidence>
<feature type="compositionally biased region" description="Polar residues" evidence="2">
    <location>
        <begin position="111"/>
        <end position="131"/>
    </location>
</feature>
<dbReference type="SUPFAM" id="SSF47473">
    <property type="entry name" value="EF-hand"/>
    <property type="match status" value="1"/>
</dbReference>
<dbReference type="Proteomes" id="UP001642484">
    <property type="component" value="Unassembled WGS sequence"/>
</dbReference>
<feature type="region of interest" description="Disordered" evidence="2">
    <location>
        <begin position="567"/>
        <end position="617"/>
    </location>
</feature>
<dbReference type="PANTHER" id="PTHR45733:SF31">
    <property type="entry name" value="GENOME ASSEMBLY, CHROMOSOME: II"/>
    <property type="match status" value="1"/>
</dbReference>
<proteinExistence type="predicted"/>
<dbReference type="InterPro" id="IPR002048">
    <property type="entry name" value="EF_hand_dom"/>
</dbReference>
<dbReference type="PANTHER" id="PTHR45733">
    <property type="entry name" value="FORMIN-J"/>
    <property type="match status" value="1"/>
</dbReference>
<comment type="caution">
    <text evidence="4">The sequence shown here is derived from an EMBL/GenBank/DDBJ whole genome shotgun (WGS) entry which is preliminary data.</text>
</comment>
<feature type="compositionally biased region" description="Low complexity" evidence="2">
    <location>
        <begin position="140"/>
        <end position="151"/>
    </location>
</feature>
<feature type="compositionally biased region" description="Polar residues" evidence="2">
    <location>
        <begin position="573"/>
        <end position="599"/>
    </location>
</feature>
<dbReference type="EMBL" id="CAXAMN010002392">
    <property type="protein sequence ID" value="CAK8999435.1"/>
    <property type="molecule type" value="Genomic_DNA"/>
</dbReference>
<accession>A0ABP0IA39</accession>
<feature type="compositionally biased region" description="Low complexity" evidence="2">
    <location>
        <begin position="743"/>
        <end position="795"/>
    </location>
</feature>
<dbReference type="InterPro" id="IPR018247">
    <property type="entry name" value="EF_Hand_1_Ca_BS"/>
</dbReference>
<reference evidence="4 5" key="1">
    <citation type="submission" date="2024-02" db="EMBL/GenBank/DDBJ databases">
        <authorList>
            <person name="Chen Y."/>
            <person name="Shah S."/>
            <person name="Dougan E. K."/>
            <person name="Thang M."/>
            <person name="Chan C."/>
        </authorList>
    </citation>
    <scope>NUCLEOTIDE SEQUENCE [LARGE SCALE GENOMIC DNA]</scope>
</reference>
<dbReference type="InterPro" id="IPR051144">
    <property type="entry name" value="Formin_homology_domain"/>
</dbReference>
<dbReference type="InterPro" id="IPR011992">
    <property type="entry name" value="EF-hand-dom_pair"/>
</dbReference>
<dbReference type="PROSITE" id="PS00018">
    <property type="entry name" value="EF_HAND_1"/>
    <property type="match status" value="2"/>
</dbReference>
<feature type="compositionally biased region" description="Gly residues" evidence="2">
    <location>
        <begin position="675"/>
        <end position="684"/>
    </location>
</feature>